<name>A0A8S1P176_PARPR</name>
<dbReference type="GO" id="GO:0004674">
    <property type="term" value="F:protein serine/threonine kinase activity"/>
    <property type="evidence" value="ECO:0007669"/>
    <property type="project" value="InterPro"/>
</dbReference>
<evidence type="ECO:0000256" key="3">
    <source>
        <dbReference type="ARBA" id="ARBA00022777"/>
    </source>
</evidence>
<dbReference type="FunFam" id="3.30.200.20:FF:000042">
    <property type="entry name" value="Aurora kinase A"/>
    <property type="match status" value="1"/>
</dbReference>
<dbReference type="PROSITE" id="PS50011">
    <property type="entry name" value="PROTEIN_KINASE_DOM"/>
    <property type="match status" value="1"/>
</dbReference>
<evidence type="ECO:0000256" key="1">
    <source>
        <dbReference type="ARBA" id="ARBA00022679"/>
    </source>
</evidence>
<dbReference type="AlphaFoldDB" id="A0A8S1P176"/>
<evidence type="ECO:0000256" key="2">
    <source>
        <dbReference type="ARBA" id="ARBA00022741"/>
    </source>
</evidence>
<evidence type="ECO:0000256" key="5">
    <source>
        <dbReference type="PROSITE-ProRule" id="PRU10141"/>
    </source>
</evidence>
<dbReference type="GO" id="GO:0000407">
    <property type="term" value="C:phagophore assembly site"/>
    <property type="evidence" value="ECO:0007669"/>
    <property type="project" value="TreeGrafter"/>
</dbReference>
<evidence type="ECO:0000259" key="7">
    <source>
        <dbReference type="PROSITE" id="PS50011"/>
    </source>
</evidence>
<sequence length="522" mass="61910">MATKYQQILDGKYGIVKVIGKGEFGEVYLAENIQTKSQVAIKQALKSELEKVKKRQELFQTEKRIMQTIKNENVISLIDHIETKDKHYLVMEYCNGGDLDSYIKLLREKNKQPLSERQAKEFLKQLLNGFKGLQDMFVIHRDLKLKNILVHDETIKIADFGLSKVGEVGFTQVGTPYTKAPEVFKGRGKIRYDNKADIWSLGIIFYQMLFDLQYPFVGQNEKDLFDNIEKAKDLNFTPAKTNVRISEDAKRLLRRMLTKDPNLRITWEQLYQDPYLEFGQQKDLGTFDQFYQNIMSKFQMIRELQLKIQETLGNSESLRKDYKVIKNLNQYYVQFMLAKRIIILSRKLEQLIQELKNQQKQQSKSLQEIGKETEENYYVYQLYYENTKFNLESFINRRKKEYKEYDEKVLNEIQNAKQMDWSYYTNIVLNYFYCLSNQAEIMEGQNETKALQFYDHMIDVLKCLENDAAFEGDKLKFKSQSNDEFESKQNNGPMMGEFTKEQYIQIQKMNVKELFQIMLSDI</sequence>
<feature type="domain" description="Protein kinase" evidence="7">
    <location>
        <begin position="13"/>
        <end position="276"/>
    </location>
</feature>
<dbReference type="InterPro" id="IPR000719">
    <property type="entry name" value="Prot_kinase_dom"/>
</dbReference>
<keyword evidence="1" id="KW-0808">Transferase</keyword>
<dbReference type="PROSITE" id="PS00108">
    <property type="entry name" value="PROTEIN_KINASE_ST"/>
    <property type="match status" value="1"/>
</dbReference>
<feature type="coiled-coil region" evidence="6">
    <location>
        <begin position="301"/>
        <end position="372"/>
    </location>
</feature>
<comment type="caution">
    <text evidence="8">The sequence shown here is derived from an EMBL/GenBank/DDBJ whole genome shotgun (WGS) entry which is preliminary data.</text>
</comment>
<proteinExistence type="predicted"/>
<evidence type="ECO:0000313" key="8">
    <source>
        <dbReference type="EMBL" id="CAD8096383.1"/>
    </source>
</evidence>
<organism evidence="8 9">
    <name type="scientific">Paramecium primaurelia</name>
    <dbReference type="NCBI Taxonomy" id="5886"/>
    <lineage>
        <taxon>Eukaryota</taxon>
        <taxon>Sar</taxon>
        <taxon>Alveolata</taxon>
        <taxon>Ciliophora</taxon>
        <taxon>Intramacronucleata</taxon>
        <taxon>Oligohymenophorea</taxon>
        <taxon>Peniculida</taxon>
        <taxon>Parameciidae</taxon>
        <taxon>Paramecium</taxon>
    </lineage>
</organism>
<dbReference type="Pfam" id="PF00069">
    <property type="entry name" value="Pkinase"/>
    <property type="match status" value="1"/>
</dbReference>
<dbReference type="OMA" id="QTEKRIM"/>
<dbReference type="EMBL" id="CAJJDM010000104">
    <property type="protein sequence ID" value="CAD8096383.1"/>
    <property type="molecule type" value="Genomic_DNA"/>
</dbReference>
<protein>
    <recommendedName>
        <fullName evidence="7">Protein kinase domain-containing protein</fullName>
    </recommendedName>
</protein>
<keyword evidence="2 5" id="KW-0547">Nucleotide-binding</keyword>
<dbReference type="GO" id="GO:0005776">
    <property type="term" value="C:autophagosome"/>
    <property type="evidence" value="ECO:0007669"/>
    <property type="project" value="TreeGrafter"/>
</dbReference>
<evidence type="ECO:0000256" key="4">
    <source>
        <dbReference type="ARBA" id="ARBA00022840"/>
    </source>
</evidence>
<dbReference type="InterPro" id="IPR045269">
    <property type="entry name" value="Atg1-like"/>
</dbReference>
<dbReference type="InterPro" id="IPR017441">
    <property type="entry name" value="Protein_kinase_ATP_BS"/>
</dbReference>
<dbReference type="GO" id="GO:0005829">
    <property type="term" value="C:cytosol"/>
    <property type="evidence" value="ECO:0007669"/>
    <property type="project" value="TreeGrafter"/>
</dbReference>
<dbReference type="GO" id="GO:0010506">
    <property type="term" value="P:regulation of autophagy"/>
    <property type="evidence" value="ECO:0007669"/>
    <property type="project" value="InterPro"/>
</dbReference>
<dbReference type="InterPro" id="IPR008271">
    <property type="entry name" value="Ser/Thr_kinase_AS"/>
</dbReference>
<dbReference type="Proteomes" id="UP000688137">
    <property type="component" value="Unassembled WGS sequence"/>
</dbReference>
<dbReference type="SMART" id="SM00220">
    <property type="entry name" value="S_TKc"/>
    <property type="match status" value="1"/>
</dbReference>
<dbReference type="PROSITE" id="PS00107">
    <property type="entry name" value="PROTEIN_KINASE_ATP"/>
    <property type="match status" value="1"/>
</dbReference>
<reference evidence="8" key="1">
    <citation type="submission" date="2021-01" db="EMBL/GenBank/DDBJ databases">
        <authorList>
            <consortium name="Genoscope - CEA"/>
            <person name="William W."/>
        </authorList>
    </citation>
    <scope>NUCLEOTIDE SEQUENCE</scope>
</reference>
<keyword evidence="6" id="KW-0175">Coiled coil</keyword>
<keyword evidence="4 5" id="KW-0067">ATP-binding</keyword>
<keyword evidence="9" id="KW-1185">Reference proteome</keyword>
<feature type="binding site" evidence="5">
    <location>
        <position position="42"/>
    </location>
    <ligand>
        <name>ATP</name>
        <dbReference type="ChEBI" id="CHEBI:30616"/>
    </ligand>
</feature>
<dbReference type="GO" id="GO:0000045">
    <property type="term" value="P:autophagosome assembly"/>
    <property type="evidence" value="ECO:0007669"/>
    <property type="project" value="TreeGrafter"/>
</dbReference>
<dbReference type="GO" id="GO:0005524">
    <property type="term" value="F:ATP binding"/>
    <property type="evidence" value="ECO:0007669"/>
    <property type="project" value="UniProtKB-UniRule"/>
</dbReference>
<evidence type="ECO:0000256" key="6">
    <source>
        <dbReference type="SAM" id="Coils"/>
    </source>
</evidence>
<accession>A0A8S1P176</accession>
<dbReference type="FunFam" id="1.10.510.10:FF:002915">
    <property type="entry name" value="Uncharacterized protein"/>
    <property type="match status" value="1"/>
</dbReference>
<evidence type="ECO:0000313" key="9">
    <source>
        <dbReference type="Proteomes" id="UP000688137"/>
    </source>
</evidence>
<dbReference type="PANTHER" id="PTHR24348">
    <property type="entry name" value="SERINE/THREONINE-PROTEIN KINASE UNC-51-RELATED"/>
    <property type="match status" value="1"/>
</dbReference>
<dbReference type="PANTHER" id="PTHR24348:SF22">
    <property type="entry name" value="NON-SPECIFIC SERINE_THREONINE PROTEIN KINASE"/>
    <property type="match status" value="1"/>
</dbReference>
<dbReference type="GO" id="GO:0016020">
    <property type="term" value="C:membrane"/>
    <property type="evidence" value="ECO:0007669"/>
    <property type="project" value="TreeGrafter"/>
</dbReference>
<gene>
    <name evidence="8" type="ORF">PPRIM_AZ9-3.1.T1010064</name>
</gene>
<keyword evidence="3" id="KW-0418">Kinase</keyword>